<gene>
    <name evidence="2" type="ORF">SSLN_LOCUS7294</name>
</gene>
<keyword evidence="3" id="KW-1185">Reference proteome</keyword>
<dbReference type="WBParaSite" id="SSLN_0000755001-mRNA-1">
    <property type="protein sequence ID" value="SSLN_0000755001-mRNA-1"/>
    <property type="gene ID" value="SSLN_0000755001"/>
</dbReference>
<feature type="compositionally biased region" description="Gly residues" evidence="1">
    <location>
        <begin position="48"/>
        <end position="63"/>
    </location>
</feature>
<organism evidence="4">
    <name type="scientific">Schistocephalus solidus</name>
    <name type="common">Tapeworm</name>
    <dbReference type="NCBI Taxonomy" id="70667"/>
    <lineage>
        <taxon>Eukaryota</taxon>
        <taxon>Metazoa</taxon>
        <taxon>Spiralia</taxon>
        <taxon>Lophotrochozoa</taxon>
        <taxon>Platyhelminthes</taxon>
        <taxon>Cestoda</taxon>
        <taxon>Eucestoda</taxon>
        <taxon>Diphyllobothriidea</taxon>
        <taxon>Diphyllobothriidae</taxon>
        <taxon>Schistocephalus</taxon>
    </lineage>
</organism>
<evidence type="ECO:0000256" key="1">
    <source>
        <dbReference type="SAM" id="MobiDB-lite"/>
    </source>
</evidence>
<evidence type="ECO:0000313" key="3">
    <source>
        <dbReference type="Proteomes" id="UP000275846"/>
    </source>
</evidence>
<dbReference type="EMBL" id="UYSU01034080">
    <property type="protein sequence ID" value="VDL93679.1"/>
    <property type="molecule type" value="Genomic_DNA"/>
</dbReference>
<proteinExistence type="predicted"/>
<feature type="compositionally biased region" description="Acidic residues" evidence="1">
    <location>
        <begin position="69"/>
        <end position="83"/>
    </location>
</feature>
<reference evidence="4" key="1">
    <citation type="submission" date="2016-06" db="UniProtKB">
        <authorList>
            <consortium name="WormBaseParasite"/>
        </authorList>
    </citation>
    <scope>IDENTIFICATION</scope>
</reference>
<feature type="region of interest" description="Disordered" evidence="1">
    <location>
        <begin position="1"/>
        <end position="83"/>
    </location>
</feature>
<reference evidence="2 3" key="2">
    <citation type="submission" date="2018-11" db="EMBL/GenBank/DDBJ databases">
        <authorList>
            <consortium name="Pathogen Informatics"/>
        </authorList>
    </citation>
    <scope>NUCLEOTIDE SEQUENCE [LARGE SCALE GENOMIC DNA]</scope>
    <source>
        <strain evidence="2 3">NST_G2</strain>
    </source>
</reference>
<evidence type="ECO:0000313" key="2">
    <source>
        <dbReference type="EMBL" id="VDL93679.1"/>
    </source>
</evidence>
<accession>A0A183SSU6</accession>
<sequence length="200" mass="22269">MSVTTKGLHSVENDELVLEGPDPRLSPGAFDRDPFEDGKNEEEDADEGAGGGGEDGGGGGGLGEKGEVDGDGETEQDEEEDEMEIDYNTPFARFLCCYFFPRQPPKDTGDKEVVLEENRRPEQEAKAARMAKLLYFKDDVEAESRKAKIQMDLVDLQRPPVPLSFRLYDFAKPASEEYTFNCLRQEARLALCSTLEGFQE</sequence>
<name>A0A183SSU6_SCHSO</name>
<dbReference type="OrthoDB" id="6245288at2759"/>
<protein>
    <submittedName>
        <fullName evidence="4">BESS domain-containing protein</fullName>
    </submittedName>
</protein>
<evidence type="ECO:0000313" key="4">
    <source>
        <dbReference type="WBParaSite" id="SSLN_0000755001-mRNA-1"/>
    </source>
</evidence>
<dbReference type="AlphaFoldDB" id="A0A183SSU6"/>
<dbReference type="Proteomes" id="UP000275846">
    <property type="component" value="Unassembled WGS sequence"/>
</dbReference>